<reference evidence="3" key="1">
    <citation type="submission" date="2017-09" db="EMBL/GenBank/DDBJ databases">
        <title>Depth-based differentiation of microbial function through sediment-hosted aquifers and enrichment of novel symbionts in the deep terrestrial subsurface.</title>
        <authorList>
            <person name="Probst A.J."/>
            <person name="Ladd B."/>
            <person name="Jarett J.K."/>
            <person name="Geller-Mcgrath D.E."/>
            <person name="Sieber C.M.K."/>
            <person name="Emerson J.B."/>
            <person name="Anantharaman K."/>
            <person name="Thomas B.C."/>
            <person name="Malmstrom R."/>
            <person name="Stieglmeier M."/>
            <person name="Klingl A."/>
            <person name="Woyke T."/>
            <person name="Ryan C.M."/>
            <person name="Banfield J.F."/>
        </authorList>
    </citation>
    <scope>NUCLEOTIDE SEQUENCE [LARGE SCALE GENOMIC DNA]</scope>
</reference>
<dbReference type="InterPro" id="IPR005122">
    <property type="entry name" value="Uracil-DNA_glycosylase-like"/>
</dbReference>
<organism evidence="2 3">
    <name type="scientific">Candidatus Desantisbacteria bacterium CG_4_10_14_0_8_um_filter_48_22</name>
    <dbReference type="NCBI Taxonomy" id="1974543"/>
    <lineage>
        <taxon>Bacteria</taxon>
        <taxon>Candidatus Desantisiibacteriota</taxon>
    </lineage>
</organism>
<dbReference type="AlphaFoldDB" id="A0A2M7S4Y7"/>
<dbReference type="InterPro" id="IPR026353">
    <property type="entry name" value="Hypoxan-DNA_Glyclase"/>
</dbReference>
<dbReference type="SUPFAM" id="SSF52141">
    <property type="entry name" value="Uracil-DNA glycosylase-like"/>
    <property type="match status" value="1"/>
</dbReference>
<dbReference type="EMBL" id="PFMR01000330">
    <property type="protein sequence ID" value="PIZ14594.1"/>
    <property type="molecule type" value="Genomic_DNA"/>
</dbReference>
<feature type="domain" description="Uracil-DNA glycosylase-like" evidence="1">
    <location>
        <begin position="12"/>
        <end position="149"/>
    </location>
</feature>
<evidence type="ECO:0000313" key="2">
    <source>
        <dbReference type="EMBL" id="PIZ14594.1"/>
    </source>
</evidence>
<dbReference type="Gene3D" id="3.40.470.10">
    <property type="entry name" value="Uracil-DNA glycosylase-like domain"/>
    <property type="match status" value="1"/>
</dbReference>
<accession>A0A2M7S4Y7</accession>
<comment type="caution">
    <text evidence="2">The sequence shown here is derived from an EMBL/GenBank/DDBJ whole genome shotgun (WGS) entry which is preliminary data.</text>
</comment>
<name>A0A2M7S4Y7_9BACT</name>
<evidence type="ECO:0000313" key="3">
    <source>
        <dbReference type="Proteomes" id="UP000229307"/>
    </source>
</evidence>
<dbReference type="InterPro" id="IPR036895">
    <property type="entry name" value="Uracil-DNA_glycosylase-like_sf"/>
</dbReference>
<dbReference type="CDD" id="cd10032">
    <property type="entry name" value="UDG-F6_HDG"/>
    <property type="match status" value="1"/>
</dbReference>
<gene>
    <name evidence="2" type="ORF">COY52_11980</name>
</gene>
<dbReference type="NCBIfam" id="TIGR04274">
    <property type="entry name" value="hypoxanDNAglyco"/>
    <property type="match status" value="1"/>
</dbReference>
<proteinExistence type="predicted"/>
<sequence length="161" mass="19068">MRNKIIGLKPIVDQDTKLLILGSIPGNSSLKNKEYYSCKNNHFWKIIFKTFSKKDPIDYKERINFLKLENIGIWNIIRSCQRQGSCDDKIIGPKLNNLGKLLYKYPNISRIFLNGRKAYDLFQSFFPNLNISNKYLPSTSSRNTKSYKYIIRKWEKYLKRS</sequence>
<evidence type="ECO:0000259" key="1">
    <source>
        <dbReference type="Pfam" id="PF03167"/>
    </source>
</evidence>
<dbReference type="Pfam" id="PF03167">
    <property type="entry name" value="UDG"/>
    <property type="match status" value="1"/>
</dbReference>
<protein>
    <submittedName>
        <fullName evidence="2">DNA-deoxyinosine glycosylase</fullName>
    </submittedName>
</protein>
<dbReference type="Proteomes" id="UP000229307">
    <property type="component" value="Unassembled WGS sequence"/>
</dbReference>